<organism evidence="6 7">
    <name type="scientific">Sporormia fimetaria CBS 119925</name>
    <dbReference type="NCBI Taxonomy" id="1340428"/>
    <lineage>
        <taxon>Eukaryota</taxon>
        <taxon>Fungi</taxon>
        <taxon>Dikarya</taxon>
        <taxon>Ascomycota</taxon>
        <taxon>Pezizomycotina</taxon>
        <taxon>Dothideomycetes</taxon>
        <taxon>Pleosporomycetidae</taxon>
        <taxon>Pleosporales</taxon>
        <taxon>Sporormiaceae</taxon>
        <taxon>Sporormia</taxon>
    </lineage>
</organism>
<feature type="region of interest" description="Disordered" evidence="5">
    <location>
        <begin position="361"/>
        <end position="386"/>
    </location>
</feature>
<feature type="region of interest" description="Disordered" evidence="5">
    <location>
        <begin position="131"/>
        <end position="152"/>
    </location>
</feature>
<evidence type="ECO:0000256" key="2">
    <source>
        <dbReference type="ARBA" id="ARBA00023015"/>
    </source>
</evidence>
<dbReference type="InterPro" id="IPR024738">
    <property type="entry name" value="Hfi1/Tada1"/>
</dbReference>
<gene>
    <name evidence="6" type="ORF">M011DRAFT_477552</name>
</gene>
<proteinExistence type="predicted"/>
<reference evidence="6" key="1">
    <citation type="journal article" date="2020" name="Stud. Mycol.">
        <title>101 Dothideomycetes genomes: a test case for predicting lifestyles and emergence of pathogens.</title>
        <authorList>
            <person name="Haridas S."/>
            <person name="Albert R."/>
            <person name="Binder M."/>
            <person name="Bloem J."/>
            <person name="Labutti K."/>
            <person name="Salamov A."/>
            <person name="Andreopoulos B."/>
            <person name="Baker S."/>
            <person name="Barry K."/>
            <person name="Bills G."/>
            <person name="Bluhm B."/>
            <person name="Cannon C."/>
            <person name="Castanera R."/>
            <person name="Culley D."/>
            <person name="Daum C."/>
            <person name="Ezra D."/>
            <person name="Gonzalez J."/>
            <person name="Henrissat B."/>
            <person name="Kuo A."/>
            <person name="Liang C."/>
            <person name="Lipzen A."/>
            <person name="Lutzoni F."/>
            <person name="Magnuson J."/>
            <person name="Mondo S."/>
            <person name="Nolan M."/>
            <person name="Ohm R."/>
            <person name="Pangilinan J."/>
            <person name="Park H.-J."/>
            <person name="Ramirez L."/>
            <person name="Alfaro M."/>
            <person name="Sun H."/>
            <person name="Tritt A."/>
            <person name="Yoshinaga Y."/>
            <person name="Zwiers L.-H."/>
            <person name="Turgeon B."/>
            <person name="Goodwin S."/>
            <person name="Spatafora J."/>
            <person name="Crous P."/>
            <person name="Grigoriev I."/>
        </authorList>
    </citation>
    <scope>NUCLEOTIDE SEQUENCE</scope>
    <source>
        <strain evidence="6">CBS 119925</strain>
    </source>
</reference>
<evidence type="ECO:0000256" key="4">
    <source>
        <dbReference type="ARBA" id="ARBA00023242"/>
    </source>
</evidence>
<evidence type="ECO:0000313" key="6">
    <source>
        <dbReference type="EMBL" id="KAF2747098.1"/>
    </source>
</evidence>
<dbReference type="GO" id="GO:0006357">
    <property type="term" value="P:regulation of transcription by RNA polymerase II"/>
    <property type="evidence" value="ECO:0007669"/>
    <property type="project" value="TreeGrafter"/>
</dbReference>
<keyword evidence="4" id="KW-0539">Nucleus</keyword>
<protein>
    <recommendedName>
        <fullName evidence="8">Transcriptional co-activator</fullName>
    </recommendedName>
</protein>
<evidence type="ECO:0008006" key="8">
    <source>
        <dbReference type="Google" id="ProtNLM"/>
    </source>
</evidence>
<dbReference type="GO" id="GO:0000124">
    <property type="term" value="C:SAGA complex"/>
    <property type="evidence" value="ECO:0007669"/>
    <property type="project" value="TreeGrafter"/>
</dbReference>
<keyword evidence="2" id="KW-0805">Transcription regulation</keyword>
<evidence type="ECO:0000256" key="3">
    <source>
        <dbReference type="ARBA" id="ARBA00023163"/>
    </source>
</evidence>
<dbReference type="GO" id="GO:0005634">
    <property type="term" value="C:nucleus"/>
    <property type="evidence" value="ECO:0007669"/>
    <property type="project" value="UniProtKB-SubCell"/>
</dbReference>
<evidence type="ECO:0000256" key="5">
    <source>
        <dbReference type="SAM" id="MobiDB-lite"/>
    </source>
</evidence>
<feature type="compositionally biased region" description="Polar residues" evidence="5">
    <location>
        <begin position="1"/>
        <end position="21"/>
    </location>
</feature>
<accession>A0A6A6V8Z7</accession>
<feature type="region of interest" description="Disordered" evidence="5">
    <location>
        <begin position="1"/>
        <end position="34"/>
    </location>
</feature>
<dbReference type="Pfam" id="PF12767">
    <property type="entry name" value="SAGA-Tad1"/>
    <property type="match status" value="1"/>
</dbReference>
<feature type="compositionally biased region" description="Basic and acidic residues" evidence="5">
    <location>
        <begin position="140"/>
        <end position="149"/>
    </location>
</feature>
<dbReference type="Proteomes" id="UP000799440">
    <property type="component" value="Unassembled WGS sequence"/>
</dbReference>
<dbReference type="PANTHER" id="PTHR21277">
    <property type="entry name" value="TRANSCRIPTIONAL ADAPTER 1"/>
    <property type="match status" value="1"/>
</dbReference>
<evidence type="ECO:0000313" key="7">
    <source>
        <dbReference type="Proteomes" id="UP000799440"/>
    </source>
</evidence>
<name>A0A6A6V8Z7_9PLEO</name>
<comment type="subcellular location">
    <subcellularLocation>
        <location evidence="1">Nucleus</location>
    </subcellularLocation>
</comment>
<dbReference type="OrthoDB" id="10264870at2759"/>
<evidence type="ECO:0000256" key="1">
    <source>
        <dbReference type="ARBA" id="ARBA00004123"/>
    </source>
</evidence>
<keyword evidence="3" id="KW-0804">Transcription</keyword>
<keyword evidence="7" id="KW-1185">Reference proteome</keyword>
<dbReference type="GO" id="GO:0003713">
    <property type="term" value="F:transcription coactivator activity"/>
    <property type="evidence" value="ECO:0007669"/>
    <property type="project" value="TreeGrafter"/>
</dbReference>
<dbReference type="AlphaFoldDB" id="A0A6A6V8Z7"/>
<sequence length="465" mass="51333">MANTIRPNDIMATTPTLSSKALPTPPSVQKSDKKLAPRIDLEPLYVAVKSAIPDADWSPYRSAIGAFLVGKLNQAELSAQLDRILTTPALDHAHNQLFTAIIANIFREPPEPGTASWADDKVMGKLLGAGSKSSGYQGDEAEKRQKHEVMQLSRRERKRLKTLPEGTFDPYTQDMVDMIEAKKIHTPETGNVSAGGFQKTNWDLEIRKRYNNGTLFVETHEFPDPSTIATRMLPICYENSLPQGHSAECPAFMNIATETYIKEALTNFFQRAGSNGADLIKTAAYKRRLEKEEMLAANGELNRTAGGLLPVEQEEMRKRKRLCMEDLRMSIVLGDSFLGQTPIIAGEILNGRLLDAPGVEELEKEDHSTKPPHAPPHTRSPHKLMNGTSVLPKGPVDRSLHTTNGIPPSIAGKDKSGQPKYNLKYHVELNEPPIVMDDDWTWSGTTPADITNLDSVLEACLNLGV</sequence>
<dbReference type="PANTHER" id="PTHR21277:SF5">
    <property type="entry name" value="TRANSCRIPTIONAL ADAPTER 1"/>
    <property type="match status" value="1"/>
</dbReference>
<dbReference type="EMBL" id="MU006574">
    <property type="protein sequence ID" value="KAF2747098.1"/>
    <property type="molecule type" value="Genomic_DNA"/>
</dbReference>